<proteinExistence type="predicted"/>
<organism evidence="1 2">
    <name type="scientific">Heterorhabditis bacteriophora</name>
    <name type="common">Entomopathogenic nematode worm</name>
    <dbReference type="NCBI Taxonomy" id="37862"/>
    <lineage>
        <taxon>Eukaryota</taxon>
        <taxon>Metazoa</taxon>
        <taxon>Ecdysozoa</taxon>
        <taxon>Nematoda</taxon>
        <taxon>Chromadorea</taxon>
        <taxon>Rhabditida</taxon>
        <taxon>Rhabditina</taxon>
        <taxon>Rhabditomorpha</taxon>
        <taxon>Strongyloidea</taxon>
        <taxon>Heterorhabditidae</taxon>
        <taxon>Heterorhabditis</taxon>
    </lineage>
</organism>
<name>A0A1I7WP89_HETBA</name>
<keyword evidence="1" id="KW-1185">Reference proteome</keyword>
<dbReference type="AlphaFoldDB" id="A0A1I7WP89"/>
<accession>A0A1I7WP89</accession>
<dbReference type="InterPro" id="IPR013783">
    <property type="entry name" value="Ig-like_fold"/>
</dbReference>
<protein>
    <submittedName>
        <fullName evidence="2">Ig-like domain-containing protein</fullName>
    </submittedName>
</protein>
<evidence type="ECO:0000313" key="1">
    <source>
        <dbReference type="Proteomes" id="UP000095283"/>
    </source>
</evidence>
<dbReference type="WBParaSite" id="Hba_06956">
    <property type="protein sequence ID" value="Hba_06956"/>
    <property type="gene ID" value="Hba_06956"/>
</dbReference>
<sequence length="164" mass="18689">MFSGFFSSTKIYTHISKTEFSLLFKFIGNFISGKTFDSYSRVVAIFILISGYPDCWWGFMQMVGGVRCLWRQVGDTLLANKCANVFTIGMLEHETKHKKKNLHFTAIHKRDEGNYVCNARSLGGKKYTKSISIIVLGKSTVFALIQECHILYTFVLKCAQDNQD</sequence>
<evidence type="ECO:0000313" key="2">
    <source>
        <dbReference type="WBParaSite" id="Hba_06956"/>
    </source>
</evidence>
<dbReference type="Gene3D" id="2.60.40.10">
    <property type="entry name" value="Immunoglobulins"/>
    <property type="match status" value="1"/>
</dbReference>
<dbReference type="Proteomes" id="UP000095283">
    <property type="component" value="Unplaced"/>
</dbReference>
<reference evidence="2" key="1">
    <citation type="submission" date="2016-11" db="UniProtKB">
        <authorList>
            <consortium name="WormBaseParasite"/>
        </authorList>
    </citation>
    <scope>IDENTIFICATION</scope>
</reference>